<dbReference type="Proteomes" id="UP000729402">
    <property type="component" value="Unassembled WGS sequence"/>
</dbReference>
<evidence type="ECO:0000313" key="2">
    <source>
        <dbReference type="Proteomes" id="UP000729402"/>
    </source>
</evidence>
<dbReference type="EMBL" id="JAAALK010000823">
    <property type="protein sequence ID" value="KAG8044298.1"/>
    <property type="molecule type" value="Genomic_DNA"/>
</dbReference>
<keyword evidence="2" id="KW-1185">Reference proteome</keyword>
<gene>
    <name evidence="1" type="ORF">GUJ93_ZPchr0138g31</name>
</gene>
<comment type="caution">
    <text evidence="1">The sequence shown here is derived from an EMBL/GenBank/DDBJ whole genome shotgun (WGS) entry which is preliminary data.</text>
</comment>
<evidence type="ECO:0000313" key="1">
    <source>
        <dbReference type="EMBL" id="KAG8044298.1"/>
    </source>
</evidence>
<sequence length="74" mass="8812">MTMRKRWYLESLGEVRMLATRTQTMKTMKLKKSLSQKSKVRILEKNLCLNMMKRISTRIFTMSMILTPLTGRKL</sequence>
<protein>
    <submittedName>
        <fullName evidence="1">Uncharacterized protein</fullName>
    </submittedName>
</protein>
<proteinExistence type="predicted"/>
<reference evidence="1" key="1">
    <citation type="journal article" date="2021" name="bioRxiv">
        <title>Whole Genome Assembly and Annotation of Northern Wild Rice, Zizania palustris L., Supports a Whole Genome Duplication in the Zizania Genus.</title>
        <authorList>
            <person name="Haas M."/>
            <person name="Kono T."/>
            <person name="Macchietto M."/>
            <person name="Millas R."/>
            <person name="McGilp L."/>
            <person name="Shao M."/>
            <person name="Duquette J."/>
            <person name="Hirsch C.N."/>
            <person name="Kimball J."/>
        </authorList>
    </citation>
    <scope>NUCLEOTIDE SEQUENCE</scope>
    <source>
        <tissue evidence="1">Fresh leaf tissue</tissue>
    </source>
</reference>
<name>A0A8J5VEI9_ZIZPA</name>
<accession>A0A8J5VEI9</accession>
<reference evidence="1" key="2">
    <citation type="submission" date="2021-02" db="EMBL/GenBank/DDBJ databases">
        <authorList>
            <person name="Kimball J.A."/>
            <person name="Haas M.W."/>
            <person name="Macchietto M."/>
            <person name="Kono T."/>
            <person name="Duquette J."/>
            <person name="Shao M."/>
        </authorList>
    </citation>
    <scope>NUCLEOTIDE SEQUENCE</scope>
    <source>
        <tissue evidence="1">Fresh leaf tissue</tissue>
    </source>
</reference>
<dbReference type="AlphaFoldDB" id="A0A8J5VEI9"/>
<organism evidence="1 2">
    <name type="scientific">Zizania palustris</name>
    <name type="common">Northern wild rice</name>
    <dbReference type="NCBI Taxonomy" id="103762"/>
    <lineage>
        <taxon>Eukaryota</taxon>
        <taxon>Viridiplantae</taxon>
        <taxon>Streptophyta</taxon>
        <taxon>Embryophyta</taxon>
        <taxon>Tracheophyta</taxon>
        <taxon>Spermatophyta</taxon>
        <taxon>Magnoliopsida</taxon>
        <taxon>Liliopsida</taxon>
        <taxon>Poales</taxon>
        <taxon>Poaceae</taxon>
        <taxon>BOP clade</taxon>
        <taxon>Oryzoideae</taxon>
        <taxon>Oryzeae</taxon>
        <taxon>Zizaniinae</taxon>
        <taxon>Zizania</taxon>
    </lineage>
</organism>